<accession>A0A7W6P608</accession>
<protein>
    <recommendedName>
        <fullName evidence="6">DUF5681 domain-containing protein</fullName>
    </recommendedName>
</protein>
<reference evidence="2" key="4">
    <citation type="submission" date="2024-05" db="EMBL/GenBank/DDBJ databases">
        <authorList>
            <person name="Sun Q."/>
            <person name="Zhou Y."/>
        </authorList>
    </citation>
    <scope>NUCLEOTIDE SEQUENCE</scope>
    <source>
        <strain evidence="2">CGMCC 1.15287</strain>
    </source>
</reference>
<evidence type="ECO:0000313" key="2">
    <source>
        <dbReference type="EMBL" id="GGG93447.1"/>
    </source>
</evidence>
<evidence type="ECO:0008006" key="6">
    <source>
        <dbReference type="Google" id="ProtNLM"/>
    </source>
</evidence>
<keyword evidence="5" id="KW-1185">Reference proteome</keyword>
<organism evidence="3 4">
    <name type="scientific">Pedobacter zeae</name>
    <dbReference type="NCBI Taxonomy" id="1737356"/>
    <lineage>
        <taxon>Bacteria</taxon>
        <taxon>Pseudomonadati</taxon>
        <taxon>Bacteroidota</taxon>
        <taxon>Sphingobacteriia</taxon>
        <taxon>Sphingobacteriales</taxon>
        <taxon>Sphingobacteriaceae</taxon>
        <taxon>Pedobacter</taxon>
    </lineage>
</organism>
<feature type="region of interest" description="Disordered" evidence="1">
    <location>
        <begin position="1"/>
        <end position="22"/>
    </location>
</feature>
<dbReference type="AlphaFoldDB" id="A0A7W6P608"/>
<gene>
    <name evidence="2" type="ORF">GCM10007422_03350</name>
    <name evidence="3" type="ORF">GGQ60_002319</name>
</gene>
<proteinExistence type="predicted"/>
<name>A0A7W6P608_9SPHI</name>
<dbReference type="EMBL" id="BMHZ01000001">
    <property type="protein sequence ID" value="GGG93447.1"/>
    <property type="molecule type" value="Genomic_DNA"/>
</dbReference>
<dbReference type="EMBL" id="JACIEF010000002">
    <property type="protein sequence ID" value="MBB4108338.1"/>
    <property type="molecule type" value="Genomic_DNA"/>
</dbReference>
<dbReference type="RefSeq" id="WP_183763758.1">
    <property type="nucleotide sequence ID" value="NZ_BMHZ01000001.1"/>
</dbReference>
<reference evidence="5" key="2">
    <citation type="journal article" date="2019" name="Int. J. Syst. Evol. Microbiol.">
        <title>The Global Catalogue of Microorganisms (GCM) 10K type strain sequencing project: providing services to taxonomists for standard genome sequencing and annotation.</title>
        <authorList>
            <consortium name="The Broad Institute Genomics Platform"/>
            <consortium name="The Broad Institute Genome Sequencing Center for Infectious Disease"/>
            <person name="Wu L."/>
            <person name="Ma J."/>
        </authorList>
    </citation>
    <scope>NUCLEOTIDE SEQUENCE [LARGE SCALE GENOMIC DNA]</scope>
    <source>
        <strain evidence="5">CGMCC 1.15287</strain>
    </source>
</reference>
<dbReference type="Proteomes" id="UP000642938">
    <property type="component" value="Unassembled WGS sequence"/>
</dbReference>
<reference evidence="3 4" key="3">
    <citation type="submission" date="2020-08" db="EMBL/GenBank/DDBJ databases">
        <title>Genomic Encyclopedia of Type Strains, Phase IV (KMG-IV): sequencing the most valuable type-strain genomes for metagenomic binning, comparative biology and taxonomic classification.</title>
        <authorList>
            <person name="Goeker M."/>
        </authorList>
    </citation>
    <scope>NUCLEOTIDE SEQUENCE [LARGE SCALE GENOMIC DNA]</scope>
    <source>
        <strain evidence="3 4">DSM 100774</strain>
    </source>
</reference>
<evidence type="ECO:0000313" key="5">
    <source>
        <dbReference type="Proteomes" id="UP000642938"/>
    </source>
</evidence>
<sequence>MPFVKGVSGCPTGRPKGKRKKPVKPILEKLLEKTLPVIEQEISTCDPETRRSFFKDLTKVVLTLNV</sequence>
<comment type="caution">
    <text evidence="3">The sequence shown here is derived from an EMBL/GenBank/DDBJ whole genome shotgun (WGS) entry which is preliminary data.</text>
</comment>
<evidence type="ECO:0000313" key="4">
    <source>
        <dbReference type="Proteomes" id="UP000532273"/>
    </source>
</evidence>
<dbReference type="Proteomes" id="UP000532273">
    <property type="component" value="Unassembled WGS sequence"/>
</dbReference>
<evidence type="ECO:0000256" key="1">
    <source>
        <dbReference type="SAM" id="MobiDB-lite"/>
    </source>
</evidence>
<reference evidence="2" key="1">
    <citation type="journal article" date="2014" name="Int. J. Syst. Evol. Microbiol.">
        <title>Complete genome of a new Firmicutes species belonging to the dominant human colonic microbiota ('Ruminococcus bicirculans') reveals two chromosomes and a selective capacity to utilize plant glucans.</title>
        <authorList>
            <consortium name="NISC Comparative Sequencing Program"/>
            <person name="Wegmann U."/>
            <person name="Louis P."/>
            <person name="Goesmann A."/>
            <person name="Henrissat B."/>
            <person name="Duncan S.H."/>
            <person name="Flint H.J."/>
        </authorList>
    </citation>
    <scope>NUCLEOTIDE SEQUENCE</scope>
    <source>
        <strain evidence="2">CGMCC 1.15287</strain>
    </source>
</reference>
<evidence type="ECO:0000313" key="3">
    <source>
        <dbReference type="EMBL" id="MBB4108338.1"/>
    </source>
</evidence>